<dbReference type="PRINTS" id="PR00111">
    <property type="entry name" value="ABHYDROLASE"/>
</dbReference>
<evidence type="ECO:0000313" key="3">
    <source>
        <dbReference type="EMBL" id="GGD45812.1"/>
    </source>
</evidence>
<evidence type="ECO:0000259" key="2">
    <source>
        <dbReference type="Pfam" id="PF00561"/>
    </source>
</evidence>
<keyword evidence="4" id="KW-1185">Reference proteome</keyword>
<dbReference type="EMBL" id="BMFH01000001">
    <property type="protein sequence ID" value="GGD45812.1"/>
    <property type="molecule type" value="Genomic_DNA"/>
</dbReference>
<reference evidence="4" key="1">
    <citation type="journal article" date="2019" name="Int. J. Syst. Evol. Microbiol.">
        <title>The Global Catalogue of Microorganisms (GCM) 10K type strain sequencing project: providing services to taxonomists for standard genome sequencing and annotation.</title>
        <authorList>
            <consortium name="The Broad Institute Genomics Platform"/>
            <consortium name="The Broad Institute Genome Sequencing Center for Infectious Disease"/>
            <person name="Wu L."/>
            <person name="Ma J."/>
        </authorList>
    </citation>
    <scope>NUCLEOTIDE SEQUENCE [LARGE SCALE GENOMIC DNA]</scope>
    <source>
        <strain evidence="4">CGMCC 1.12606</strain>
    </source>
</reference>
<gene>
    <name evidence="3" type="ORF">GCM10011361_10950</name>
</gene>
<organism evidence="3 4">
    <name type="scientific">Muriicola marianensis</name>
    <dbReference type="NCBI Taxonomy" id="1324801"/>
    <lineage>
        <taxon>Bacteria</taxon>
        <taxon>Pseudomonadati</taxon>
        <taxon>Bacteroidota</taxon>
        <taxon>Flavobacteriia</taxon>
        <taxon>Flavobacteriales</taxon>
        <taxon>Flavobacteriaceae</taxon>
        <taxon>Muriicola</taxon>
    </lineage>
</organism>
<protein>
    <submittedName>
        <fullName evidence="3">Alpha/beta hydrolase</fullName>
    </submittedName>
</protein>
<dbReference type="GO" id="GO:0016787">
    <property type="term" value="F:hydrolase activity"/>
    <property type="evidence" value="ECO:0007669"/>
    <property type="project" value="UniProtKB-KW"/>
</dbReference>
<evidence type="ECO:0000313" key="4">
    <source>
        <dbReference type="Proteomes" id="UP000625780"/>
    </source>
</evidence>
<name>A0ABQ1QVD3_9FLAO</name>
<sequence length="256" mass="29535">MNSLYSNIVGSGRPLIILHGFLGMSDNWKTLGNRFADEGFKVHLIDQRNHGRSFWSDEFNYEVLAEDIRRYLLEHEMQEADILGHSMGGKTAMQLACSYPEMVSSLIVADIAPKYYPPHHDYILKGLQALRPEDLTSRTDADKALSAHIRDWGIRQFLLKGLYWKEKEQLAFRFNLDILADRMNEIGESIGSTERYEGPTLFIRGSRSEYVQEQDLPQIRNHFPNAQLRTVDDAGHWLHAENPDQFMEFSLAFLNS</sequence>
<keyword evidence="1 3" id="KW-0378">Hydrolase</keyword>
<accession>A0ABQ1QVD3</accession>
<dbReference type="Proteomes" id="UP000625780">
    <property type="component" value="Unassembled WGS sequence"/>
</dbReference>
<dbReference type="SUPFAM" id="SSF53474">
    <property type="entry name" value="alpha/beta-Hydrolases"/>
    <property type="match status" value="1"/>
</dbReference>
<dbReference type="InterPro" id="IPR000073">
    <property type="entry name" value="AB_hydrolase_1"/>
</dbReference>
<dbReference type="PANTHER" id="PTHR46118:SF4">
    <property type="entry name" value="PROTEIN ABHD11"/>
    <property type="match status" value="1"/>
</dbReference>
<dbReference type="InterPro" id="IPR029058">
    <property type="entry name" value="AB_hydrolase_fold"/>
</dbReference>
<dbReference type="Gene3D" id="3.40.50.1820">
    <property type="entry name" value="alpha/beta hydrolase"/>
    <property type="match status" value="1"/>
</dbReference>
<dbReference type="RefSeq" id="WP_188369676.1">
    <property type="nucleotide sequence ID" value="NZ_BMFH01000001.1"/>
</dbReference>
<dbReference type="PANTHER" id="PTHR46118">
    <property type="entry name" value="PROTEIN ABHD11"/>
    <property type="match status" value="1"/>
</dbReference>
<proteinExistence type="predicted"/>
<dbReference type="Pfam" id="PF00561">
    <property type="entry name" value="Abhydrolase_1"/>
    <property type="match status" value="1"/>
</dbReference>
<evidence type="ECO:0000256" key="1">
    <source>
        <dbReference type="ARBA" id="ARBA00022801"/>
    </source>
</evidence>
<feature type="domain" description="AB hydrolase-1" evidence="2">
    <location>
        <begin position="14"/>
        <end position="243"/>
    </location>
</feature>
<comment type="caution">
    <text evidence="3">The sequence shown here is derived from an EMBL/GenBank/DDBJ whole genome shotgun (WGS) entry which is preliminary data.</text>
</comment>